<proteinExistence type="predicted"/>
<reference evidence="1 2" key="1">
    <citation type="submission" date="2018-04" db="EMBL/GenBank/DDBJ databases">
        <title>Genomic Encyclopedia of Archaeal and Bacterial Type Strains, Phase II (KMG-II): from individual species to whole genera.</title>
        <authorList>
            <person name="Goeker M."/>
        </authorList>
    </citation>
    <scope>NUCLEOTIDE SEQUENCE [LARGE SCALE GENOMIC DNA]</scope>
    <source>
        <strain evidence="1 2">DSM 29329</strain>
    </source>
</reference>
<evidence type="ECO:0000313" key="1">
    <source>
        <dbReference type="EMBL" id="PTX35520.1"/>
    </source>
</evidence>
<dbReference type="AlphaFoldDB" id="A0A2T5ZVC5"/>
<dbReference type="Proteomes" id="UP000244069">
    <property type="component" value="Unassembled WGS sequence"/>
</dbReference>
<dbReference type="RefSeq" id="WP_107978984.1">
    <property type="nucleotide sequence ID" value="NZ_BMEZ01000070.1"/>
</dbReference>
<sequence>MHHDTNRVSVIATDHTEDSSVGRASAAASFAIEEDMSGRLLRAQALSCRAAQWLVLIRFRSHAAAPAFSESVSHYHVLLGAASADAERLASCRTMLICVHRQLAVEELAAQAEFAVERPADPYGAEWRITGRGAVLHVIADLLSDAIRAFERGLAK</sequence>
<keyword evidence="2" id="KW-1185">Reference proteome</keyword>
<comment type="caution">
    <text evidence="1">The sequence shown here is derived from an EMBL/GenBank/DDBJ whole genome shotgun (WGS) entry which is preliminary data.</text>
</comment>
<protein>
    <submittedName>
        <fullName evidence="1">Uncharacterized protein</fullName>
    </submittedName>
</protein>
<dbReference type="OrthoDB" id="7745397at2"/>
<accession>A0A2T5ZVC5</accession>
<dbReference type="EMBL" id="QBKN01000073">
    <property type="protein sequence ID" value="PTX35520.1"/>
    <property type="molecule type" value="Genomic_DNA"/>
</dbReference>
<gene>
    <name evidence="1" type="ORF">C8N44_1732</name>
</gene>
<evidence type="ECO:0000313" key="2">
    <source>
        <dbReference type="Proteomes" id="UP000244069"/>
    </source>
</evidence>
<organism evidence="1 2">
    <name type="scientific">Allosediminivita pacifica</name>
    <dbReference type="NCBI Taxonomy" id="1267769"/>
    <lineage>
        <taxon>Bacteria</taxon>
        <taxon>Pseudomonadati</taxon>
        <taxon>Pseudomonadota</taxon>
        <taxon>Alphaproteobacteria</taxon>
        <taxon>Rhodobacterales</taxon>
        <taxon>Paracoccaceae</taxon>
        <taxon>Allosediminivita</taxon>
    </lineage>
</organism>
<name>A0A2T5ZVC5_9RHOB</name>